<evidence type="ECO:0000313" key="2">
    <source>
        <dbReference type="Proteomes" id="UP000182771"/>
    </source>
</evidence>
<name>A0A1H2X9X9_9FLAO</name>
<sequence>MKKIISLLCIASFVIGAVSCKKEEQHQEIVREDNRTAKVIQQLNGTVILGQDVKMAGVDKSRLQGGVPTKFRFRWKEAEKKMEIQIVKIQPGSMPFAIGVTANATLMELSSWEKNEYPEAGWIKLFDDKGEVTPYLKDDDPAKPKPDGAMIMIGFYNVNTQEIEFSINYNMMNVVGHVFRQKIDAARLKNFDEEYDAYEEALAEWKLDHGDEQLRGKTYQYTVEFLGESKTLPAATLSYEGKTTQVDLPIHFQWEGGTEYTNVTKRMRITLPKTLVGANNIQISFDASARFAYPTTKTEQELYQKAGIEGEIFSHYVFTKLKAVNVATTIWNAEGTQQLKTSNKGELRIITRLKKDAPSIRLAYVNKELGLSITSPIIPLEGGYDSFY</sequence>
<dbReference type="GeneID" id="85016739"/>
<dbReference type="RefSeq" id="WP_016420889.1">
    <property type="nucleotide sequence ID" value="NZ_FNND01000005.1"/>
</dbReference>
<dbReference type="Pfam" id="PF16246">
    <property type="entry name" value="DUF4903"/>
    <property type="match status" value="1"/>
</dbReference>
<protein>
    <submittedName>
        <fullName evidence="1">Uncharacterized protein</fullName>
    </submittedName>
</protein>
<proteinExistence type="predicted"/>
<dbReference type="AlphaFoldDB" id="A0A1H2X9X9"/>
<dbReference type="InterPro" id="IPR032597">
    <property type="entry name" value="DUF4903"/>
</dbReference>
<gene>
    <name evidence="1" type="ORF">SAMN05444420_10541</name>
</gene>
<comment type="caution">
    <text evidence="1">The sequence shown here is derived from an EMBL/GenBank/DDBJ whole genome shotgun (WGS) entry which is preliminary data.</text>
</comment>
<dbReference type="EMBL" id="FNND01000005">
    <property type="protein sequence ID" value="SDW89621.1"/>
    <property type="molecule type" value="Genomic_DNA"/>
</dbReference>
<dbReference type="Proteomes" id="UP000182771">
    <property type="component" value="Unassembled WGS sequence"/>
</dbReference>
<accession>A0A1H2X9X9</accession>
<evidence type="ECO:0000313" key="1">
    <source>
        <dbReference type="EMBL" id="SDW89621.1"/>
    </source>
</evidence>
<organism evidence="1 2">
    <name type="scientific">Capnocytophaga granulosa</name>
    <dbReference type="NCBI Taxonomy" id="45242"/>
    <lineage>
        <taxon>Bacteria</taxon>
        <taxon>Pseudomonadati</taxon>
        <taxon>Bacteroidota</taxon>
        <taxon>Flavobacteriia</taxon>
        <taxon>Flavobacteriales</taxon>
        <taxon>Flavobacteriaceae</taxon>
        <taxon>Capnocytophaga</taxon>
    </lineage>
</organism>
<reference evidence="1 2" key="1">
    <citation type="submission" date="2016-10" db="EMBL/GenBank/DDBJ databases">
        <authorList>
            <person name="Varghese N."/>
            <person name="Submissions S."/>
        </authorList>
    </citation>
    <scope>NUCLEOTIDE SEQUENCE [LARGE SCALE GENOMIC DNA]</scope>
    <source>
        <strain evidence="1 2">DSM 11449</strain>
    </source>
</reference>
<keyword evidence="2" id="KW-1185">Reference proteome</keyword>
<dbReference type="PROSITE" id="PS51257">
    <property type="entry name" value="PROKAR_LIPOPROTEIN"/>
    <property type="match status" value="1"/>
</dbReference>